<evidence type="ECO:0000256" key="1">
    <source>
        <dbReference type="SAM" id="Coils"/>
    </source>
</evidence>
<organism evidence="2 3">
    <name type="scientific">Trichomalopsis sarcophagae</name>
    <dbReference type="NCBI Taxonomy" id="543379"/>
    <lineage>
        <taxon>Eukaryota</taxon>
        <taxon>Metazoa</taxon>
        <taxon>Ecdysozoa</taxon>
        <taxon>Arthropoda</taxon>
        <taxon>Hexapoda</taxon>
        <taxon>Insecta</taxon>
        <taxon>Pterygota</taxon>
        <taxon>Neoptera</taxon>
        <taxon>Endopterygota</taxon>
        <taxon>Hymenoptera</taxon>
        <taxon>Apocrita</taxon>
        <taxon>Proctotrupomorpha</taxon>
        <taxon>Chalcidoidea</taxon>
        <taxon>Pteromalidae</taxon>
        <taxon>Pteromalinae</taxon>
        <taxon>Trichomalopsis</taxon>
    </lineage>
</organism>
<keyword evidence="3" id="KW-1185">Reference proteome</keyword>
<proteinExistence type="predicted"/>
<dbReference type="Proteomes" id="UP000215335">
    <property type="component" value="Unassembled WGS sequence"/>
</dbReference>
<dbReference type="AlphaFoldDB" id="A0A232ER32"/>
<gene>
    <name evidence="2" type="ORF">TSAR_005408</name>
</gene>
<dbReference type="EMBL" id="NNAY01002671">
    <property type="protein sequence ID" value="OXU20808.1"/>
    <property type="molecule type" value="Genomic_DNA"/>
</dbReference>
<reference evidence="2 3" key="1">
    <citation type="journal article" date="2017" name="Curr. Biol.">
        <title>The Evolution of Venom by Co-option of Single-Copy Genes.</title>
        <authorList>
            <person name="Martinson E.O."/>
            <person name="Mrinalini"/>
            <person name="Kelkar Y.D."/>
            <person name="Chang C.H."/>
            <person name="Werren J.H."/>
        </authorList>
    </citation>
    <scope>NUCLEOTIDE SEQUENCE [LARGE SCALE GENOMIC DNA]</scope>
    <source>
        <strain evidence="2 3">Alberta</strain>
        <tissue evidence="2">Whole body</tissue>
    </source>
</reference>
<comment type="caution">
    <text evidence="2">The sequence shown here is derived from an EMBL/GenBank/DDBJ whole genome shotgun (WGS) entry which is preliminary data.</text>
</comment>
<feature type="coiled-coil region" evidence="1">
    <location>
        <begin position="211"/>
        <end position="238"/>
    </location>
</feature>
<name>A0A232ER32_9HYME</name>
<evidence type="ECO:0000313" key="3">
    <source>
        <dbReference type="Proteomes" id="UP000215335"/>
    </source>
</evidence>
<keyword evidence="1" id="KW-0175">Coiled coil</keyword>
<sequence length="520" mass="59183">MSSSDKSENTTINENSHVNHTRVTEKIDLDDSLLNNYLEDKEKYDKLQENQIIPSSKFENQVRQSYKIIDKSLAKHNIDNPYPLPQSLIASVNRVKERSRNAFNTYKFQNEDDAIENLTIFIANSSTKFINKPIIRKDIVIKLPRLNIGQTTVAETKLSGTDTTVVQITKGSANTLENAENGLKESNCANFETLKTVKKYYPPENRFFIGNEDLDKVIRETVEELRNLENQFTNKFKKGLSLIVKKEVLEEYLENPHNVEALSAKIKRGIGFPSIYKLIKQRLSRVQGNFHTETTPTKPADSTNTGEFFSRTGHLVDIESDDDSNEMASQIKGIALKDAIDFIPRFNGANTPLTLFTDGCMRAKAMLPETAHSARLIHMRLFGDALMCAGGHTFTSMEEIVEFFEKNFESSKTYPDVTGELAKAKQGLLWEIQARISTPKTLEKARETAIKIERDFAYTGEPEEETKRNDSRSRIKEFRRVNVIETEPELKYNLCNEVGHAALICLKFCLQIQNQATTTR</sequence>
<evidence type="ECO:0000313" key="2">
    <source>
        <dbReference type="EMBL" id="OXU20808.1"/>
    </source>
</evidence>
<accession>A0A232ER32</accession>
<protein>
    <submittedName>
        <fullName evidence="2">Uncharacterized protein</fullName>
    </submittedName>
</protein>